<dbReference type="PANTHER" id="PTHR13710">
    <property type="entry name" value="DNA HELICASE RECQ FAMILY MEMBER"/>
    <property type="match status" value="1"/>
</dbReference>
<evidence type="ECO:0000256" key="9">
    <source>
        <dbReference type="ARBA" id="ARBA00034617"/>
    </source>
</evidence>
<evidence type="ECO:0000256" key="2">
    <source>
        <dbReference type="ARBA" id="ARBA00022723"/>
    </source>
</evidence>
<evidence type="ECO:0000313" key="16">
    <source>
        <dbReference type="Proteomes" id="UP000537126"/>
    </source>
</evidence>
<gene>
    <name evidence="15" type="ORF">FHS56_001848</name>
</gene>
<evidence type="ECO:0000256" key="4">
    <source>
        <dbReference type="ARBA" id="ARBA00022801"/>
    </source>
</evidence>
<dbReference type="SMART" id="SM00487">
    <property type="entry name" value="DEXDc"/>
    <property type="match status" value="1"/>
</dbReference>
<keyword evidence="4 15" id="KW-0378">Hydrolase</keyword>
<evidence type="ECO:0000256" key="10">
    <source>
        <dbReference type="ARBA" id="ARBA00034808"/>
    </source>
</evidence>
<dbReference type="EC" id="5.6.2.4" evidence="10"/>
<comment type="caution">
    <text evidence="15">The sequence shown here is derived from an EMBL/GenBank/DDBJ whole genome shotgun (WGS) entry which is preliminary data.</text>
</comment>
<accession>A0A846MS97</accession>
<comment type="catalytic activity">
    <reaction evidence="9">
        <text>Couples ATP hydrolysis with the unwinding of duplex DNA by translocating in the 3'-5' direction.</text>
        <dbReference type="EC" id="5.6.2.4"/>
    </reaction>
</comment>
<keyword evidence="5 15" id="KW-0347">Helicase</keyword>
<evidence type="ECO:0000259" key="13">
    <source>
        <dbReference type="PROSITE" id="PS51192"/>
    </source>
</evidence>
<dbReference type="Gene3D" id="3.40.50.300">
    <property type="entry name" value="P-loop containing nucleotide triphosphate hydrolases"/>
    <property type="match status" value="2"/>
</dbReference>
<dbReference type="Pfam" id="PF16124">
    <property type="entry name" value="RecQ_Zn_bind"/>
    <property type="match status" value="1"/>
</dbReference>
<feature type="domain" description="Helicase C-terminal" evidence="14">
    <location>
        <begin position="226"/>
        <end position="379"/>
    </location>
</feature>
<dbReference type="GO" id="GO:0003677">
    <property type="term" value="F:DNA binding"/>
    <property type="evidence" value="ECO:0007669"/>
    <property type="project" value="UniProtKB-KW"/>
</dbReference>
<protein>
    <recommendedName>
        <fullName evidence="11">ATP-dependent DNA helicase RecQ</fullName>
        <ecNumber evidence="10">5.6.2.4</ecNumber>
    </recommendedName>
    <alternativeName>
        <fullName evidence="12">DNA 3'-5' helicase RecQ</fullName>
    </alternativeName>
</protein>
<evidence type="ECO:0000256" key="6">
    <source>
        <dbReference type="ARBA" id="ARBA00022840"/>
    </source>
</evidence>
<comment type="similarity">
    <text evidence="1">Belongs to the helicase family. RecQ subfamily.</text>
</comment>
<keyword evidence="7" id="KW-0238">DNA-binding</keyword>
<dbReference type="InterPro" id="IPR001650">
    <property type="entry name" value="Helicase_C-like"/>
</dbReference>
<proteinExistence type="inferred from homology"/>
<evidence type="ECO:0000313" key="15">
    <source>
        <dbReference type="EMBL" id="NIK74335.1"/>
    </source>
</evidence>
<dbReference type="SUPFAM" id="SSF52540">
    <property type="entry name" value="P-loop containing nucleoside triphosphate hydrolases"/>
    <property type="match status" value="1"/>
</dbReference>
<keyword evidence="16" id="KW-1185">Reference proteome</keyword>
<dbReference type="InterPro" id="IPR036388">
    <property type="entry name" value="WH-like_DNA-bd_sf"/>
</dbReference>
<dbReference type="InterPro" id="IPR027417">
    <property type="entry name" value="P-loop_NTPase"/>
</dbReference>
<dbReference type="GO" id="GO:0043590">
    <property type="term" value="C:bacterial nucleoid"/>
    <property type="evidence" value="ECO:0007669"/>
    <property type="project" value="TreeGrafter"/>
</dbReference>
<dbReference type="RefSeq" id="WP_166919908.1">
    <property type="nucleotide sequence ID" value="NZ_JAASRN010000002.1"/>
</dbReference>
<evidence type="ECO:0000256" key="3">
    <source>
        <dbReference type="ARBA" id="ARBA00022741"/>
    </source>
</evidence>
<dbReference type="GO" id="GO:0009378">
    <property type="term" value="F:four-way junction helicase activity"/>
    <property type="evidence" value="ECO:0007669"/>
    <property type="project" value="TreeGrafter"/>
</dbReference>
<dbReference type="FunFam" id="3.40.50.300:FF:001389">
    <property type="entry name" value="ATP-dependent DNA helicase RecQ"/>
    <property type="match status" value="1"/>
</dbReference>
<dbReference type="GO" id="GO:0005737">
    <property type="term" value="C:cytoplasm"/>
    <property type="evidence" value="ECO:0007669"/>
    <property type="project" value="TreeGrafter"/>
</dbReference>
<dbReference type="PROSITE" id="PS51192">
    <property type="entry name" value="HELICASE_ATP_BIND_1"/>
    <property type="match status" value="1"/>
</dbReference>
<dbReference type="PROSITE" id="PS51194">
    <property type="entry name" value="HELICASE_CTER"/>
    <property type="match status" value="1"/>
</dbReference>
<dbReference type="InterPro" id="IPR014001">
    <property type="entry name" value="Helicase_ATP-bd"/>
</dbReference>
<dbReference type="InterPro" id="IPR011545">
    <property type="entry name" value="DEAD/DEAH_box_helicase_dom"/>
</dbReference>
<dbReference type="InterPro" id="IPR004589">
    <property type="entry name" value="DNA_helicase_ATP-dep_RecQ"/>
</dbReference>
<dbReference type="GO" id="GO:0006310">
    <property type="term" value="P:DNA recombination"/>
    <property type="evidence" value="ECO:0007669"/>
    <property type="project" value="InterPro"/>
</dbReference>
<dbReference type="Pfam" id="PF00270">
    <property type="entry name" value="DEAD"/>
    <property type="match status" value="1"/>
</dbReference>
<dbReference type="AlphaFoldDB" id="A0A846MS97"/>
<name>A0A846MS97_9BACT</name>
<dbReference type="NCBIfam" id="TIGR00614">
    <property type="entry name" value="recQ_fam"/>
    <property type="match status" value="1"/>
</dbReference>
<evidence type="ECO:0000256" key="7">
    <source>
        <dbReference type="ARBA" id="ARBA00023125"/>
    </source>
</evidence>
<evidence type="ECO:0000259" key="14">
    <source>
        <dbReference type="PROSITE" id="PS51194"/>
    </source>
</evidence>
<evidence type="ECO:0000256" key="5">
    <source>
        <dbReference type="ARBA" id="ARBA00022806"/>
    </source>
</evidence>
<dbReference type="GO" id="GO:0006281">
    <property type="term" value="P:DNA repair"/>
    <property type="evidence" value="ECO:0007669"/>
    <property type="project" value="TreeGrafter"/>
</dbReference>
<reference evidence="15 16" key="1">
    <citation type="submission" date="2020-03" db="EMBL/GenBank/DDBJ databases">
        <title>Genomic Encyclopedia of Type Strains, Phase IV (KMG-IV): sequencing the most valuable type-strain genomes for metagenomic binning, comparative biology and taxonomic classification.</title>
        <authorList>
            <person name="Goeker M."/>
        </authorList>
    </citation>
    <scope>NUCLEOTIDE SEQUENCE [LARGE SCALE GENOMIC DNA]</scope>
    <source>
        <strain evidence="15 16">DSM 5718</strain>
    </source>
</reference>
<dbReference type="Gene3D" id="1.10.10.10">
    <property type="entry name" value="Winged helix-like DNA-binding domain superfamily/Winged helix DNA-binding domain"/>
    <property type="match status" value="1"/>
</dbReference>
<dbReference type="CDD" id="cd17920">
    <property type="entry name" value="DEXHc_RecQ"/>
    <property type="match status" value="1"/>
</dbReference>
<dbReference type="GO" id="GO:0046872">
    <property type="term" value="F:metal ion binding"/>
    <property type="evidence" value="ECO:0007669"/>
    <property type="project" value="UniProtKB-KW"/>
</dbReference>
<organism evidence="15 16">
    <name type="scientific">Thermonema lapsum</name>
    <dbReference type="NCBI Taxonomy" id="28195"/>
    <lineage>
        <taxon>Bacteria</taxon>
        <taxon>Pseudomonadati</taxon>
        <taxon>Bacteroidota</taxon>
        <taxon>Cytophagia</taxon>
        <taxon>Cytophagales</taxon>
        <taxon>Thermonemataceae</taxon>
        <taxon>Thermonema</taxon>
    </lineage>
</organism>
<dbReference type="EMBL" id="JAASRN010000002">
    <property type="protein sequence ID" value="NIK74335.1"/>
    <property type="molecule type" value="Genomic_DNA"/>
</dbReference>
<keyword evidence="8" id="KW-0413">Isomerase</keyword>
<keyword evidence="2" id="KW-0479">Metal-binding</keyword>
<dbReference type="SMART" id="SM00490">
    <property type="entry name" value="HELICc"/>
    <property type="match status" value="1"/>
</dbReference>
<sequence>MKPQNTQVPSEAEALLVLERYWGYTSFRPMQWDIIRSVLEGHDTLALLPTGGGKSICYQVPGLLRSGLCLVVSPLIALMKDQVEQLKRRGIAAELIISGMSARQIDFALDRCIYGNVRFLYVSPERLQTALFIERAQKMNIHLLAVDEAHCISQWGYEFRPAYLQIAHFRQQLPYRPVTLAVTASATPQVQQDICEKLQFRPGYRFFQKSFLRPNLSYSVFEEENKAERLLYILQKVEGSGILYADTRKRCEQLTLWLRKKGFSVDYYHAGLTPQERNQKQNDWLHNRLRLMVATNAFGMGIDKADVRLVMHLAPPASLEAYYQEAGRAGRDEKAAYAVLLYHPADFQKLKKQIERSYPPEEVLRRAYESLSNYFQLAIGSGEGQSFDFDFERWQSRSGLPAQEAYFALKALEQLEIIKLDEDFYRPPQLHVLVNQKDLYDFILRNPHLEDIIKGCLRLGGGKLLSEYHSFSLNDWAKKLSLSPQELHHALMKLRNSGIMDYQPAGEGSQLTFLLPRHPAQRLPLRYELLQALKENHLQKIALMEQYCRGEHCRSLFIAHYFGEKNEQPCGFCDHCIREKRKKNKEAHLAKVKEQIKTACLHAPIPLEELRKHLKQMDLPLIEQALDELSREGHIKINDAQMIERLL</sequence>
<evidence type="ECO:0000256" key="12">
    <source>
        <dbReference type="ARBA" id="ARBA00044550"/>
    </source>
</evidence>
<evidence type="ECO:0000256" key="8">
    <source>
        <dbReference type="ARBA" id="ARBA00023235"/>
    </source>
</evidence>
<dbReference type="GO" id="GO:0030894">
    <property type="term" value="C:replisome"/>
    <property type="evidence" value="ECO:0007669"/>
    <property type="project" value="TreeGrafter"/>
</dbReference>
<dbReference type="GO" id="GO:0005524">
    <property type="term" value="F:ATP binding"/>
    <property type="evidence" value="ECO:0007669"/>
    <property type="project" value="UniProtKB-KW"/>
</dbReference>
<dbReference type="Proteomes" id="UP000537126">
    <property type="component" value="Unassembled WGS sequence"/>
</dbReference>
<dbReference type="GO" id="GO:0043138">
    <property type="term" value="F:3'-5' DNA helicase activity"/>
    <property type="evidence" value="ECO:0007669"/>
    <property type="project" value="UniProtKB-EC"/>
</dbReference>
<dbReference type="GO" id="GO:0016787">
    <property type="term" value="F:hydrolase activity"/>
    <property type="evidence" value="ECO:0007669"/>
    <property type="project" value="UniProtKB-KW"/>
</dbReference>
<dbReference type="Pfam" id="PF00271">
    <property type="entry name" value="Helicase_C"/>
    <property type="match status" value="1"/>
</dbReference>
<feature type="domain" description="Helicase ATP-binding" evidence="13">
    <location>
        <begin position="35"/>
        <end position="204"/>
    </location>
</feature>
<keyword evidence="6" id="KW-0067">ATP-binding</keyword>
<evidence type="ECO:0000256" key="11">
    <source>
        <dbReference type="ARBA" id="ARBA00044535"/>
    </source>
</evidence>
<dbReference type="InterPro" id="IPR032284">
    <property type="entry name" value="RecQ_Zn-bd"/>
</dbReference>
<dbReference type="PANTHER" id="PTHR13710:SF105">
    <property type="entry name" value="ATP-DEPENDENT DNA HELICASE Q1"/>
    <property type="match status" value="1"/>
</dbReference>
<evidence type="ECO:0000256" key="1">
    <source>
        <dbReference type="ARBA" id="ARBA00005446"/>
    </source>
</evidence>
<keyword evidence="3" id="KW-0547">Nucleotide-binding</keyword>